<dbReference type="OrthoDB" id="165382at2759"/>
<evidence type="ECO:0000313" key="8">
    <source>
        <dbReference type="Proteomes" id="UP000298327"/>
    </source>
</evidence>
<evidence type="ECO:0000256" key="1">
    <source>
        <dbReference type="ARBA" id="ARBA00004141"/>
    </source>
</evidence>
<feature type="compositionally biased region" description="Low complexity" evidence="5">
    <location>
        <begin position="110"/>
        <end position="119"/>
    </location>
</feature>
<dbReference type="Proteomes" id="UP000298327">
    <property type="component" value="Unassembled WGS sequence"/>
</dbReference>
<dbReference type="InterPro" id="IPR008521">
    <property type="entry name" value="Mg_trans_NIPA"/>
</dbReference>
<feature type="transmembrane region" description="Helical" evidence="6">
    <location>
        <begin position="303"/>
        <end position="320"/>
    </location>
</feature>
<evidence type="ECO:0008006" key="9">
    <source>
        <dbReference type="Google" id="ProtNLM"/>
    </source>
</evidence>
<feature type="transmembrane region" description="Helical" evidence="6">
    <location>
        <begin position="237"/>
        <end position="256"/>
    </location>
</feature>
<keyword evidence="4 6" id="KW-0472">Membrane</keyword>
<evidence type="ECO:0000256" key="4">
    <source>
        <dbReference type="ARBA" id="ARBA00023136"/>
    </source>
</evidence>
<protein>
    <recommendedName>
        <fullName evidence="9">EamA domain-containing protein</fullName>
    </recommendedName>
</protein>
<feature type="region of interest" description="Disordered" evidence="5">
    <location>
        <begin position="55"/>
        <end position="74"/>
    </location>
</feature>
<keyword evidence="2 6" id="KW-0812">Transmembrane</keyword>
<dbReference type="PANTHER" id="PTHR12570:SF65">
    <property type="entry name" value="MAGNESIUM TRANSPORTER NIPA9-RELATED"/>
    <property type="match status" value="1"/>
</dbReference>
<keyword evidence="3 6" id="KW-1133">Transmembrane helix</keyword>
<feature type="region of interest" description="Disordered" evidence="5">
    <location>
        <begin position="85"/>
        <end position="131"/>
    </location>
</feature>
<keyword evidence="8" id="KW-1185">Reference proteome</keyword>
<feature type="transmembrane region" description="Helical" evidence="6">
    <location>
        <begin position="329"/>
        <end position="347"/>
    </location>
</feature>
<feature type="non-terminal residue" evidence="7">
    <location>
        <position position="449"/>
    </location>
</feature>
<evidence type="ECO:0000313" key="7">
    <source>
        <dbReference type="EMBL" id="TFY69621.1"/>
    </source>
</evidence>
<dbReference type="PANTHER" id="PTHR12570">
    <property type="match status" value="1"/>
</dbReference>
<dbReference type="Pfam" id="PF05653">
    <property type="entry name" value="Mg_trans_NIPA"/>
    <property type="match status" value="1"/>
</dbReference>
<feature type="transmembrane region" description="Helical" evidence="6">
    <location>
        <begin position="210"/>
        <end position="231"/>
    </location>
</feature>
<name>A0A4Y9Z732_9AGAM</name>
<dbReference type="SUPFAM" id="SSF103481">
    <property type="entry name" value="Multidrug resistance efflux transporter EmrE"/>
    <property type="match status" value="1"/>
</dbReference>
<evidence type="ECO:0000256" key="6">
    <source>
        <dbReference type="SAM" id="Phobius"/>
    </source>
</evidence>
<proteinExistence type="predicted"/>
<comment type="caution">
    <text evidence="7">The sequence shown here is derived from an EMBL/GenBank/DDBJ whole genome shotgun (WGS) entry which is preliminary data.</text>
</comment>
<dbReference type="InterPro" id="IPR037185">
    <property type="entry name" value="EmrE-like"/>
</dbReference>
<feature type="transmembrane region" description="Helical" evidence="6">
    <location>
        <begin position="265"/>
        <end position="283"/>
    </location>
</feature>
<feature type="transmembrane region" description="Helical" evidence="6">
    <location>
        <begin position="24"/>
        <end position="45"/>
    </location>
</feature>
<dbReference type="EMBL" id="SEOQ01000132">
    <property type="protein sequence ID" value="TFY69621.1"/>
    <property type="molecule type" value="Genomic_DNA"/>
</dbReference>
<evidence type="ECO:0000256" key="3">
    <source>
        <dbReference type="ARBA" id="ARBA00022989"/>
    </source>
</evidence>
<gene>
    <name evidence="7" type="ORF">EVG20_g3060</name>
</gene>
<reference evidence="7 8" key="1">
    <citation type="submission" date="2019-02" db="EMBL/GenBank/DDBJ databases">
        <title>Genome sequencing of the rare red list fungi Dentipellis fragilis.</title>
        <authorList>
            <person name="Buettner E."/>
            <person name="Kellner H."/>
        </authorList>
    </citation>
    <scope>NUCLEOTIDE SEQUENCE [LARGE SCALE GENOMIC DNA]</scope>
    <source>
        <strain evidence="7 8">DSM 105465</strain>
    </source>
</reference>
<dbReference type="GO" id="GO:0016020">
    <property type="term" value="C:membrane"/>
    <property type="evidence" value="ECO:0007669"/>
    <property type="project" value="UniProtKB-SubCell"/>
</dbReference>
<accession>A0A4Y9Z732</accession>
<dbReference type="AlphaFoldDB" id="A0A4Y9Z732"/>
<dbReference type="GO" id="GO:0015095">
    <property type="term" value="F:magnesium ion transmembrane transporter activity"/>
    <property type="evidence" value="ECO:0007669"/>
    <property type="project" value="InterPro"/>
</dbReference>
<evidence type="ECO:0000256" key="2">
    <source>
        <dbReference type="ARBA" id="ARBA00022692"/>
    </source>
</evidence>
<comment type="subcellular location">
    <subcellularLocation>
        <location evidence="1">Membrane</location>
        <topology evidence="1">Multi-pass membrane protein</topology>
    </subcellularLocation>
</comment>
<sequence length="449" mass="48611">MPPRLLSSLPRGIDDIEFPDIEPATVAGISVAIAGNILISLALNLQKLAHRRLERERASSNAPEPPSDAASVELGSERPVHVAELEPNPWDSVGNNTEPNTPPSRAETAPLISFSSPSNPSTPPNRTARTPPIPRAYGATVSEVDIPVSNVSVRGKGKKAQRVLETVFRWGRREGEGIRLKNTINQDDAHDAGNGLGGAGEETVYLKSKLWWSGFLLMNIGELGNFISYAFVPASVVAPLGTFALIANCVFAPFLLGERFRKRDLLGIALAVFGAVTVVLSTNTSSTRLSPSDLVIAISQRHFIVYTLVYIVAAVVLAGLSEGPRGRQWVLVDVGICALFGGFTVLATKGVSTLLTMEWIDMFKEWITYPIIVVLIGTGIGQIKYLNRALMRFDSKVRLVGWQSVRGADADAVQVVIPTQFVLFNLSAIVGSALLYGDFKRAKYYQFVT</sequence>
<organism evidence="7 8">
    <name type="scientific">Dentipellis fragilis</name>
    <dbReference type="NCBI Taxonomy" id="205917"/>
    <lineage>
        <taxon>Eukaryota</taxon>
        <taxon>Fungi</taxon>
        <taxon>Dikarya</taxon>
        <taxon>Basidiomycota</taxon>
        <taxon>Agaricomycotina</taxon>
        <taxon>Agaricomycetes</taxon>
        <taxon>Russulales</taxon>
        <taxon>Hericiaceae</taxon>
        <taxon>Dentipellis</taxon>
    </lineage>
</organism>
<feature type="transmembrane region" description="Helical" evidence="6">
    <location>
        <begin position="367"/>
        <end position="386"/>
    </location>
</feature>
<evidence type="ECO:0000256" key="5">
    <source>
        <dbReference type="SAM" id="MobiDB-lite"/>
    </source>
</evidence>